<evidence type="ECO:0000313" key="1">
    <source>
        <dbReference type="EMBL" id="MCZ0858615.1"/>
    </source>
</evidence>
<dbReference type="RefSeq" id="WP_268917979.1">
    <property type="nucleotide sequence ID" value="NZ_JAPTMY010000026.1"/>
</dbReference>
<comment type="caution">
    <text evidence="1">The sequence shown here is derived from an EMBL/GenBank/DDBJ whole genome shotgun (WGS) entry which is preliminary data.</text>
</comment>
<gene>
    <name evidence="1" type="ORF">OHJ16_11235</name>
</gene>
<keyword evidence="2" id="KW-1185">Reference proteome</keyword>
<reference evidence="1" key="1">
    <citation type="submission" date="2022-10" db="EMBL/GenBank/DDBJ databases">
        <title>Genome sequence of Actinomyces israelii ATCC 10048.</title>
        <authorList>
            <person name="Watt R.M."/>
            <person name="Tong W.M."/>
        </authorList>
    </citation>
    <scope>NUCLEOTIDE SEQUENCE</scope>
    <source>
        <strain evidence="1">ATCC 10048</strain>
    </source>
</reference>
<dbReference type="EMBL" id="JAPTMY010000026">
    <property type="protein sequence ID" value="MCZ0858615.1"/>
    <property type="molecule type" value="Genomic_DNA"/>
</dbReference>
<organism evidence="1 2">
    <name type="scientific">Actinomyces israelii</name>
    <dbReference type="NCBI Taxonomy" id="1659"/>
    <lineage>
        <taxon>Bacteria</taxon>
        <taxon>Bacillati</taxon>
        <taxon>Actinomycetota</taxon>
        <taxon>Actinomycetes</taxon>
        <taxon>Actinomycetales</taxon>
        <taxon>Actinomycetaceae</taxon>
        <taxon>Actinomyces</taxon>
    </lineage>
</organism>
<dbReference type="Proteomes" id="UP001072034">
    <property type="component" value="Unassembled WGS sequence"/>
</dbReference>
<name>A0ABT4IBN3_9ACTO</name>
<evidence type="ECO:0008006" key="3">
    <source>
        <dbReference type="Google" id="ProtNLM"/>
    </source>
</evidence>
<evidence type="ECO:0000313" key="2">
    <source>
        <dbReference type="Proteomes" id="UP001072034"/>
    </source>
</evidence>
<protein>
    <recommendedName>
        <fullName evidence="3">DUF1828 domain-containing protein</fullName>
    </recommendedName>
</protein>
<sequence>MISVDARTMTSKYLGALNDELEAMETPDGLVVWVPAYYSDNDGVVLSVRASAGGRVITDDGSTMSHLRTAGAATDSPSFLAAWDRIARPAGAFVPGDPGTEDGEITAWATDENIGDVLSLVALAAVRAEGLAFIREREGGERFTTKILRQITDLMSSSAVAARGLVRGNTVGLRSGRRKRVTASIESEGRTLAVFQTLSGRDEPSRERSFEHAFTLLSQAQIGPESRYAVLDRPEEWEPVVLHEMREASTLLPYGSDFDERLAGIVDRLPATV</sequence>
<accession>A0ABT4IBN3</accession>
<proteinExistence type="predicted"/>